<comment type="caution">
    <text evidence="2">The sequence shown here is derived from an EMBL/GenBank/DDBJ whole genome shotgun (WGS) entry which is preliminary data.</text>
</comment>
<reference evidence="3" key="1">
    <citation type="journal article" date="2016" name="Genome Biol. Evol.">
        <title>Comparative 'omics' of the Fusarium fujikuroi species complex highlights differences in genetic potential and metabolite synthesis.</title>
        <authorList>
            <person name="Niehaus E.-M."/>
            <person name="Muensterkoetter M."/>
            <person name="Proctor R.H."/>
            <person name="Brown D.W."/>
            <person name="Sharon A."/>
            <person name="Idan Y."/>
            <person name="Oren-Young L."/>
            <person name="Sieber C.M."/>
            <person name="Novak O."/>
            <person name="Pencik A."/>
            <person name="Tarkowska D."/>
            <person name="Hromadova K."/>
            <person name="Freeman S."/>
            <person name="Maymon M."/>
            <person name="Elazar M."/>
            <person name="Youssef S.A."/>
            <person name="El-Shabrawy E.S.M."/>
            <person name="Shalaby A.B.A."/>
            <person name="Houterman P."/>
            <person name="Brock N.L."/>
            <person name="Burkhardt I."/>
            <person name="Tsavkelova E.A."/>
            <person name="Dickschat J.S."/>
            <person name="Galuszka P."/>
            <person name="Gueldener U."/>
            <person name="Tudzynski B."/>
        </authorList>
    </citation>
    <scope>NUCLEOTIDE SEQUENCE [LARGE SCALE GENOMIC DNA]</scope>
    <source>
        <strain evidence="3">MRC7560</strain>
    </source>
</reference>
<dbReference type="RefSeq" id="XP_041690243.1">
    <property type="nucleotide sequence ID" value="XM_041824798.1"/>
</dbReference>
<keyword evidence="3" id="KW-1185">Reference proteome</keyword>
<gene>
    <name evidence="2" type="ORF">FMAN_12053</name>
</gene>
<proteinExistence type="predicted"/>
<dbReference type="Proteomes" id="UP000184255">
    <property type="component" value="Unassembled WGS sequence"/>
</dbReference>
<dbReference type="EMBL" id="FCQH01000018">
    <property type="protein sequence ID" value="CVL06962.1"/>
    <property type="molecule type" value="Genomic_DNA"/>
</dbReference>
<name>A0A1L7UCT4_FUSMA</name>
<sequence>MPPRMDIYRRGRQLNRLRKTGHVLLNKLLHNDDLHYFIVCEQRFPDPHEESYPADWIDKDEKKWKTMLNYWRKKMQENYSFPVVNGTRRLKSQGRLGRSTRLMQRSGHTDTEHSDLPSPQEEEMNEYLNSEREAMGDQDYYNEGEEGEIDYPEDEI</sequence>
<feature type="compositionally biased region" description="Acidic residues" evidence="1">
    <location>
        <begin position="140"/>
        <end position="156"/>
    </location>
</feature>
<protein>
    <recommendedName>
        <fullName evidence="4">Histone RNA hairpin-binding protein RNA-binding domain-containing protein</fullName>
    </recommendedName>
</protein>
<organism evidence="2 3">
    <name type="scientific">Fusarium mangiferae</name>
    <name type="common">Mango malformation disease fungus</name>
    <dbReference type="NCBI Taxonomy" id="192010"/>
    <lineage>
        <taxon>Eukaryota</taxon>
        <taxon>Fungi</taxon>
        <taxon>Dikarya</taxon>
        <taxon>Ascomycota</taxon>
        <taxon>Pezizomycotina</taxon>
        <taxon>Sordariomycetes</taxon>
        <taxon>Hypocreomycetidae</taxon>
        <taxon>Hypocreales</taxon>
        <taxon>Nectriaceae</taxon>
        <taxon>Fusarium</taxon>
        <taxon>Fusarium fujikuroi species complex</taxon>
    </lineage>
</organism>
<dbReference type="GeneID" id="65091303"/>
<evidence type="ECO:0008006" key="4">
    <source>
        <dbReference type="Google" id="ProtNLM"/>
    </source>
</evidence>
<evidence type="ECO:0000256" key="1">
    <source>
        <dbReference type="SAM" id="MobiDB-lite"/>
    </source>
</evidence>
<evidence type="ECO:0000313" key="3">
    <source>
        <dbReference type="Proteomes" id="UP000184255"/>
    </source>
</evidence>
<dbReference type="VEuPathDB" id="FungiDB:FMAN_12053"/>
<feature type="region of interest" description="Disordered" evidence="1">
    <location>
        <begin position="90"/>
        <end position="156"/>
    </location>
</feature>
<dbReference type="AlphaFoldDB" id="A0A1L7UCT4"/>
<evidence type="ECO:0000313" key="2">
    <source>
        <dbReference type="EMBL" id="CVL06962.1"/>
    </source>
</evidence>
<accession>A0A1L7UCT4</accession>